<comment type="caution">
    <text evidence="1">The sequence shown here is derived from an EMBL/GenBank/DDBJ whole genome shotgun (WGS) entry which is preliminary data.</text>
</comment>
<accession>A0A0F0CUZ9</accession>
<evidence type="ECO:0000313" key="2">
    <source>
        <dbReference type="Proteomes" id="UP000033428"/>
    </source>
</evidence>
<keyword evidence="2" id="KW-1185">Reference proteome</keyword>
<reference evidence="1" key="1">
    <citation type="submission" date="2015-02" db="EMBL/GenBank/DDBJ databases">
        <title>Single-cell genomics of uncultivated deep-branching MTB reveals a conserved set of magnetosome genes.</title>
        <authorList>
            <person name="Kolinko S."/>
            <person name="Richter M."/>
            <person name="Glockner F.O."/>
            <person name="Brachmann A."/>
            <person name="Schuler D."/>
        </authorList>
    </citation>
    <scope>NUCLEOTIDE SEQUENCE [LARGE SCALE GENOMIC DNA]</scope>
    <source>
        <strain evidence="1">SKK-01</strain>
    </source>
</reference>
<proteinExistence type="predicted"/>
<dbReference type="Proteomes" id="UP000033428">
    <property type="component" value="Unassembled WGS sequence"/>
</dbReference>
<protein>
    <submittedName>
        <fullName evidence="1">Uncharacterized protein</fullName>
    </submittedName>
</protein>
<name>A0A0F0CUZ9_9BACT</name>
<gene>
    <name evidence="1" type="ORF">OMAG_000287</name>
</gene>
<sequence>MEFSCALTMDFSLTLRRITRSLIDFYKLSDTFKKYNVVNFNVKIPKNFN</sequence>
<organism evidence="1 2">
    <name type="scientific">Candidatus Omnitrophus magneticus</name>
    <dbReference type="NCBI Taxonomy" id="1609969"/>
    <lineage>
        <taxon>Bacteria</taxon>
        <taxon>Pseudomonadati</taxon>
        <taxon>Candidatus Omnitrophota</taxon>
        <taxon>Candidatus Omnitrophus</taxon>
    </lineage>
</organism>
<dbReference type="AlphaFoldDB" id="A0A0F0CUZ9"/>
<evidence type="ECO:0000313" key="1">
    <source>
        <dbReference type="EMBL" id="KJJ85849.1"/>
    </source>
</evidence>
<dbReference type="EMBL" id="JYNY01000063">
    <property type="protein sequence ID" value="KJJ85849.1"/>
    <property type="molecule type" value="Genomic_DNA"/>
</dbReference>